<gene>
    <name evidence="1" type="ORF">GPAL_1077</name>
</gene>
<organism evidence="1 2">
    <name type="scientific">Brumicola pallidula DSM 14239 = ACAM 615</name>
    <dbReference type="NCBI Taxonomy" id="1121922"/>
    <lineage>
        <taxon>Bacteria</taxon>
        <taxon>Pseudomonadati</taxon>
        <taxon>Pseudomonadota</taxon>
        <taxon>Gammaproteobacteria</taxon>
        <taxon>Alteromonadales</taxon>
        <taxon>Alteromonadaceae</taxon>
        <taxon>Brumicola</taxon>
    </lineage>
</organism>
<comment type="caution">
    <text evidence="1">The sequence shown here is derived from an EMBL/GenBank/DDBJ whole genome shotgun (WGS) entry which is preliminary data.</text>
</comment>
<keyword evidence="2" id="KW-1185">Reference proteome</keyword>
<proteinExistence type="predicted"/>
<sequence>MNKIDSVNQLNRLASLVPKITSSCPRKVEQVYNTASKLINKHDVSSIVTVAVAIQIDMVID</sequence>
<dbReference type="EMBL" id="BAEQ01000018">
    <property type="protein sequence ID" value="GAC27956.1"/>
    <property type="molecule type" value="Genomic_DNA"/>
</dbReference>
<evidence type="ECO:0000313" key="1">
    <source>
        <dbReference type="EMBL" id="GAC27956.1"/>
    </source>
</evidence>
<dbReference type="Proteomes" id="UP000006251">
    <property type="component" value="Unassembled WGS sequence"/>
</dbReference>
<dbReference type="AlphaFoldDB" id="K6YVE8"/>
<name>K6YVE8_9ALTE</name>
<reference evidence="2" key="1">
    <citation type="journal article" date="2014" name="Environ. Microbiol.">
        <title>Comparative genomics of the marine bacterial genus Glaciecola reveals the high degree of genomic diversity and genomic characteristic for cold adaptation.</title>
        <authorList>
            <person name="Qin Q.L."/>
            <person name="Xie B.B."/>
            <person name="Yu Y."/>
            <person name="Shu Y.L."/>
            <person name="Rong J.C."/>
            <person name="Zhang Y.J."/>
            <person name="Zhao D.L."/>
            <person name="Chen X.L."/>
            <person name="Zhang X.Y."/>
            <person name="Chen B."/>
            <person name="Zhou B.C."/>
            <person name="Zhang Y.Z."/>
        </authorList>
    </citation>
    <scope>NUCLEOTIDE SEQUENCE [LARGE SCALE GENOMIC DNA]</scope>
    <source>
        <strain evidence="2">ACAM 615</strain>
    </source>
</reference>
<evidence type="ECO:0000313" key="2">
    <source>
        <dbReference type="Proteomes" id="UP000006251"/>
    </source>
</evidence>
<protein>
    <submittedName>
        <fullName evidence="1">Uncharacterized protein</fullName>
    </submittedName>
</protein>
<accession>K6YVE8</accession>